<dbReference type="AlphaFoldDB" id="A0A1F5S2I9"/>
<evidence type="ECO:0000256" key="1">
    <source>
        <dbReference type="SAM" id="MobiDB-lite"/>
    </source>
</evidence>
<name>A0A1F5S2I9_9BACT</name>
<feature type="compositionally biased region" description="Basic and acidic residues" evidence="1">
    <location>
        <begin position="78"/>
        <end position="94"/>
    </location>
</feature>
<evidence type="ECO:0000313" key="3">
    <source>
        <dbReference type="Proteomes" id="UP000177407"/>
    </source>
</evidence>
<evidence type="ECO:0000313" key="2">
    <source>
        <dbReference type="EMBL" id="OGF20910.1"/>
    </source>
</evidence>
<gene>
    <name evidence="2" type="ORF">A2257_01070</name>
</gene>
<dbReference type="Proteomes" id="UP000177407">
    <property type="component" value="Unassembled WGS sequence"/>
</dbReference>
<sequence length="254" mass="28258">MTRGTPMENLSTGQNNLGQNQEGSSWQPGSYNSGMPPLPQPPPEDREEIEEDEEEEEEGEDDEEGREEESVIGLMAKIRRENQKKSESENPDEKNSEEEKEDDEKKLGAIDALKKGINEAEDAARKATGKALAESWISLWTFTSYGLTIFYINFHYVMAYLGGPFSRYFPKAGEWLVDLVPGVKEALPGQLKKSVEKRVQATMEPFEIGLTVLINVVIVVAVFGILFMGYILVTESPASLMYKAVVGAVKNSVE</sequence>
<feature type="compositionally biased region" description="Acidic residues" evidence="1">
    <location>
        <begin position="45"/>
        <end position="67"/>
    </location>
</feature>
<proteinExistence type="predicted"/>
<dbReference type="EMBL" id="MFGA01000018">
    <property type="protein sequence ID" value="OGF20910.1"/>
    <property type="molecule type" value="Genomic_DNA"/>
</dbReference>
<feature type="compositionally biased region" description="Polar residues" evidence="1">
    <location>
        <begin position="8"/>
        <end position="33"/>
    </location>
</feature>
<organism evidence="2 3">
    <name type="scientific">Candidatus Falkowbacteria bacterium RIFOXYA2_FULL_38_12</name>
    <dbReference type="NCBI Taxonomy" id="1797993"/>
    <lineage>
        <taxon>Bacteria</taxon>
        <taxon>Candidatus Falkowiibacteriota</taxon>
    </lineage>
</organism>
<reference evidence="2 3" key="1">
    <citation type="journal article" date="2016" name="Nat. Commun.">
        <title>Thousands of microbial genomes shed light on interconnected biogeochemical processes in an aquifer system.</title>
        <authorList>
            <person name="Anantharaman K."/>
            <person name="Brown C.T."/>
            <person name="Hug L.A."/>
            <person name="Sharon I."/>
            <person name="Castelle C.J."/>
            <person name="Probst A.J."/>
            <person name="Thomas B.C."/>
            <person name="Singh A."/>
            <person name="Wilkins M.J."/>
            <person name="Karaoz U."/>
            <person name="Brodie E.L."/>
            <person name="Williams K.H."/>
            <person name="Hubbard S.S."/>
            <person name="Banfield J.F."/>
        </authorList>
    </citation>
    <scope>NUCLEOTIDE SEQUENCE [LARGE SCALE GENOMIC DNA]</scope>
</reference>
<accession>A0A1F5S2I9</accession>
<comment type="caution">
    <text evidence="2">The sequence shown here is derived from an EMBL/GenBank/DDBJ whole genome shotgun (WGS) entry which is preliminary data.</text>
</comment>
<feature type="region of interest" description="Disordered" evidence="1">
    <location>
        <begin position="1"/>
        <end position="107"/>
    </location>
</feature>
<protein>
    <submittedName>
        <fullName evidence="2">Uncharacterized protein</fullName>
    </submittedName>
</protein>